<comment type="caution">
    <text evidence="1">The sequence shown here is derived from an EMBL/GenBank/DDBJ whole genome shotgun (WGS) entry which is preliminary data.</text>
</comment>
<sequence>MKKIRITAKDGATITGPVTLKLTGPQHLAHTDVLGARWRRAGLFDLLEGEAVTFARGEVLALEPVEAVDRAAADPIGWEWPVKKVEPKTAKAAPDE</sequence>
<keyword evidence="2" id="KW-1185">Reference proteome</keyword>
<evidence type="ECO:0000313" key="2">
    <source>
        <dbReference type="Proteomes" id="UP000314011"/>
    </source>
</evidence>
<gene>
    <name evidence="1" type="ORF">FHY64_06475</name>
</gene>
<dbReference type="Proteomes" id="UP000314011">
    <property type="component" value="Unassembled WGS sequence"/>
</dbReference>
<dbReference type="AlphaFoldDB" id="A0A5C5GDZ1"/>
<reference evidence="1 2" key="1">
    <citation type="submission" date="2019-06" db="EMBL/GenBank/DDBJ databases">
        <title>Genome of new Rhodobacteraceae sp. SM1903.</title>
        <authorList>
            <person name="Ren X."/>
        </authorList>
    </citation>
    <scope>NUCLEOTIDE SEQUENCE [LARGE SCALE GENOMIC DNA]</scope>
    <source>
        <strain evidence="1 2">SM1903</strain>
    </source>
</reference>
<proteinExistence type="predicted"/>
<organism evidence="1 2">
    <name type="scientific">Pelagovum pacificum</name>
    <dbReference type="NCBI Taxonomy" id="2588711"/>
    <lineage>
        <taxon>Bacteria</taxon>
        <taxon>Pseudomonadati</taxon>
        <taxon>Pseudomonadota</taxon>
        <taxon>Alphaproteobacteria</taxon>
        <taxon>Rhodobacterales</taxon>
        <taxon>Paracoccaceae</taxon>
        <taxon>Pelagovum</taxon>
    </lineage>
</organism>
<name>A0A5C5GDZ1_9RHOB</name>
<protein>
    <submittedName>
        <fullName evidence="1">Uncharacterized protein</fullName>
    </submittedName>
</protein>
<evidence type="ECO:0000313" key="1">
    <source>
        <dbReference type="EMBL" id="TNY32918.1"/>
    </source>
</evidence>
<dbReference type="EMBL" id="VFFF01000001">
    <property type="protein sequence ID" value="TNY32918.1"/>
    <property type="molecule type" value="Genomic_DNA"/>
</dbReference>
<accession>A0A5C5GDZ1</accession>
<dbReference type="RefSeq" id="WP_140193601.1">
    <property type="nucleotide sequence ID" value="NZ_CP065915.1"/>
</dbReference>